<organism evidence="2 3">
    <name type="scientific">Effusibacillus consociatus</name>
    <dbReference type="NCBI Taxonomy" id="1117041"/>
    <lineage>
        <taxon>Bacteria</taxon>
        <taxon>Bacillati</taxon>
        <taxon>Bacillota</taxon>
        <taxon>Bacilli</taxon>
        <taxon>Bacillales</taxon>
        <taxon>Alicyclobacillaceae</taxon>
        <taxon>Effusibacillus</taxon>
    </lineage>
</organism>
<reference evidence="3" key="1">
    <citation type="journal article" date="2019" name="Int. J. Syst. Evol. Microbiol.">
        <title>The Global Catalogue of Microorganisms (GCM) 10K type strain sequencing project: providing services to taxonomists for standard genome sequencing and annotation.</title>
        <authorList>
            <consortium name="The Broad Institute Genomics Platform"/>
            <consortium name="The Broad Institute Genome Sequencing Center for Infectious Disease"/>
            <person name="Wu L."/>
            <person name="Ma J."/>
        </authorList>
    </citation>
    <scope>NUCLEOTIDE SEQUENCE [LARGE SCALE GENOMIC DNA]</scope>
    <source>
        <strain evidence="3">WYCCWR 12678</strain>
    </source>
</reference>
<dbReference type="Proteomes" id="UP001596002">
    <property type="component" value="Unassembled WGS sequence"/>
</dbReference>
<feature type="compositionally biased region" description="Gly residues" evidence="1">
    <location>
        <begin position="19"/>
        <end position="31"/>
    </location>
</feature>
<name>A0ABV9PWH0_9BACL</name>
<comment type="caution">
    <text evidence="2">The sequence shown here is derived from an EMBL/GenBank/DDBJ whole genome shotgun (WGS) entry which is preliminary data.</text>
</comment>
<proteinExistence type="predicted"/>
<protein>
    <submittedName>
        <fullName evidence="2">Uncharacterized protein</fullName>
    </submittedName>
</protein>
<sequence length="115" mass="12549">MKKELAAFIQYNQDHGYEAGGYGHGNNGDGGHGQEDHGGGDNGHENDMVTIYVNDNSYQVHQGRLDVSKIRELDDIPITDVLYQMPDYLLLANDSFVVVHGGERFKSGGSSGYSS</sequence>
<dbReference type="EMBL" id="JBHSHC010000001">
    <property type="protein sequence ID" value="MFC4765793.1"/>
    <property type="molecule type" value="Genomic_DNA"/>
</dbReference>
<keyword evidence="3" id="KW-1185">Reference proteome</keyword>
<accession>A0ABV9PWH0</accession>
<dbReference type="RefSeq" id="WP_380023336.1">
    <property type="nucleotide sequence ID" value="NZ_JBHSHC010000001.1"/>
</dbReference>
<evidence type="ECO:0000256" key="1">
    <source>
        <dbReference type="SAM" id="MobiDB-lite"/>
    </source>
</evidence>
<feature type="compositionally biased region" description="Basic and acidic residues" evidence="1">
    <location>
        <begin position="32"/>
        <end position="47"/>
    </location>
</feature>
<evidence type="ECO:0000313" key="2">
    <source>
        <dbReference type="EMBL" id="MFC4765793.1"/>
    </source>
</evidence>
<gene>
    <name evidence="2" type="ORF">ACFO8Q_00020</name>
</gene>
<evidence type="ECO:0000313" key="3">
    <source>
        <dbReference type="Proteomes" id="UP001596002"/>
    </source>
</evidence>
<feature type="region of interest" description="Disordered" evidence="1">
    <location>
        <begin position="19"/>
        <end position="47"/>
    </location>
</feature>